<dbReference type="InterPro" id="IPR055331">
    <property type="entry name" value="FMR1-like"/>
</dbReference>
<keyword evidence="1" id="KW-0472">Membrane</keyword>
<dbReference type="AlphaFoldDB" id="A0A1A6FUB8"/>
<feature type="non-terminal residue" evidence="2">
    <location>
        <position position="181"/>
    </location>
</feature>
<feature type="transmembrane region" description="Helical" evidence="1">
    <location>
        <begin position="85"/>
        <end position="102"/>
    </location>
</feature>
<dbReference type="Proteomes" id="UP000092124">
    <property type="component" value="Unassembled WGS sequence"/>
</dbReference>
<protein>
    <submittedName>
        <fullName evidence="2">Uncharacterized protein</fullName>
    </submittedName>
</protein>
<keyword evidence="1" id="KW-0812">Transmembrane</keyword>
<proteinExistence type="predicted"/>
<organism evidence="2 3">
    <name type="scientific">Neotoma lepida</name>
    <name type="common">Desert woodrat</name>
    <dbReference type="NCBI Taxonomy" id="56216"/>
    <lineage>
        <taxon>Eukaryota</taxon>
        <taxon>Metazoa</taxon>
        <taxon>Chordata</taxon>
        <taxon>Craniata</taxon>
        <taxon>Vertebrata</taxon>
        <taxon>Euteleostomi</taxon>
        <taxon>Mammalia</taxon>
        <taxon>Eutheria</taxon>
        <taxon>Euarchontoglires</taxon>
        <taxon>Glires</taxon>
        <taxon>Rodentia</taxon>
        <taxon>Myomorpha</taxon>
        <taxon>Muroidea</taxon>
        <taxon>Cricetidae</taxon>
        <taxon>Neotominae</taxon>
        <taxon>Neotoma</taxon>
    </lineage>
</organism>
<keyword evidence="3" id="KW-1185">Reference proteome</keyword>
<dbReference type="STRING" id="56216.A0A1A6FUB8"/>
<gene>
    <name evidence="2" type="ORF">A6R68_11338</name>
</gene>
<comment type="caution">
    <text evidence="2">The sequence shown here is derived from an EMBL/GenBank/DDBJ whole genome shotgun (WGS) entry which is preliminary data.</text>
</comment>
<evidence type="ECO:0000313" key="2">
    <source>
        <dbReference type="EMBL" id="OBS57538.1"/>
    </source>
</evidence>
<name>A0A1A6FUB8_NEOLE</name>
<reference evidence="2 3" key="1">
    <citation type="submission" date="2016-06" db="EMBL/GenBank/DDBJ databases">
        <title>The Draft Genome Sequence and Annotation of the Desert Woodrat Neotoma lepida.</title>
        <authorList>
            <person name="Campbell M."/>
            <person name="Oakeson K.F."/>
            <person name="Yandell M."/>
            <person name="Halpert J.R."/>
            <person name="Dearing D."/>
        </authorList>
    </citation>
    <scope>NUCLEOTIDE SEQUENCE [LARGE SCALE GENOMIC DNA]</scope>
    <source>
        <strain evidence="2">417</strain>
        <tissue evidence="2">Liver</tissue>
    </source>
</reference>
<accession>A0A1A6FUB8</accession>
<evidence type="ECO:0000313" key="3">
    <source>
        <dbReference type="Proteomes" id="UP000092124"/>
    </source>
</evidence>
<keyword evidence="1" id="KW-1133">Transmembrane helix</keyword>
<evidence type="ECO:0000256" key="1">
    <source>
        <dbReference type="SAM" id="Phobius"/>
    </source>
</evidence>
<dbReference type="EMBL" id="LZPO01117062">
    <property type="protein sequence ID" value="OBS57538.1"/>
    <property type="molecule type" value="Genomic_DNA"/>
</dbReference>
<sequence length="181" mass="20590">MPSDLRAKQRRNRYKKWVHVGNRSKNRGASRKIANRSNRGENPAFRVYPGAPGSGQGINMAAGPQFGFWAAVRHCLQNMWAPRRLGLLLLLLCTLVILFYIVDTESVFPGEKLGSYSKAPENGSNWEFLNFFFPTTCIIKENQEVVACNKQLYLSKTECLRFKCCFSPSGTKMRCYAPLRD</sequence>
<dbReference type="OrthoDB" id="9837391at2759"/>
<dbReference type="PANTHER" id="PTHR37360:SF1">
    <property type="entry name" value="FMR1 NEIGHBOR PROTEIN"/>
    <property type="match status" value="1"/>
</dbReference>
<dbReference type="PANTHER" id="PTHR37360">
    <property type="entry name" value="FRAGILE X MENTAL RETARDATION 1 NEIGHBOR PROTEIN"/>
    <property type="match status" value="1"/>
</dbReference>